<evidence type="ECO:0000256" key="2">
    <source>
        <dbReference type="ARBA" id="ARBA00012190"/>
    </source>
</evidence>
<dbReference type="InterPro" id="IPR029063">
    <property type="entry name" value="SAM-dependent_MTases_sf"/>
</dbReference>
<feature type="compositionally biased region" description="Polar residues" evidence="12">
    <location>
        <begin position="123"/>
        <end position="132"/>
    </location>
</feature>
<dbReference type="AlphaFoldDB" id="A0A9P7W232"/>
<comment type="subcellular location">
    <subcellularLocation>
        <location evidence="1 11">Nucleus</location>
    </subcellularLocation>
</comment>
<evidence type="ECO:0000256" key="9">
    <source>
        <dbReference type="ARBA" id="ARBA00029821"/>
    </source>
</evidence>
<dbReference type="EMBL" id="MU250526">
    <property type="protein sequence ID" value="KAG7450747.1"/>
    <property type="molecule type" value="Genomic_DNA"/>
</dbReference>
<comment type="function">
    <text evidence="11">Histone methyltransferase that specifically trimethylates histone H3 to form H3K79me3. This methylation is required for telomere silencing and for the pachytene checkpoint during the meiotic cell cycle by allowing the recruitment of RAD9 to double strand breaks. Nucleosomes are preferred as substrate compared to free histone.</text>
</comment>
<dbReference type="GO" id="GO:0000077">
    <property type="term" value="P:DNA damage checkpoint signaling"/>
    <property type="evidence" value="ECO:0007669"/>
    <property type="project" value="TreeGrafter"/>
</dbReference>
<reference evidence="14" key="1">
    <citation type="submission" date="2020-11" db="EMBL/GenBank/DDBJ databases">
        <title>Adaptations for nitrogen fixation in a non-lichenized fungal sporocarp promotes dispersal by wood-feeding termites.</title>
        <authorList>
            <consortium name="DOE Joint Genome Institute"/>
            <person name="Koch R.A."/>
            <person name="Yoon G."/>
            <person name="Arayal U."/>
            <person name="Lail K."/>
            <person name="Amirebrahimi M."/>
            <person name="Labutti K."/>
            <person name="Lipzen A."/>
            <person name="Riley R."/>
            <person name="Barry K."/>
            <person name="Henrissat B."/>
            <person name="Grigoriev I.V."/>
            <person name="Herr J.R."/>
            <person name="Aime M.C."/>
        </authorList>
    </citation>
    <scope>NUCLEOTIDE SEQUENCE</scope>
    <source>
        <strain evidence="14">MCA 3950</strain>
    </source>
</reference>
<feature type="domain" description="DOT1" evidence="13">
    <location>
        <begin position="228"/>
        <end position="565"/>
    </location>
</feature>
<evidence type="ECO:0000313" key="15">
    <source>
        <dbReference type="Proteomes" id="UP000812287"/>
    </source>
</evidence>
<evidence type="ECO:0000256" key="1">
    <source>
        <dbReference type="ARBA" id="ARBA00004123"/>
    </source>
</evidence>
<evidence type="ECO:0000256" key="3">
    <source>
        <dbReference type="ARBA" id="ARBA00020987"/>
    </source>
</evidence>
<evidence type="ECO:0000256" key="5">
    <source>
        <dbReference type="ARBA" id="ARBA00022679"/>
    </source>
</evidence>
<feature type="compositionally biased region" description="Low complexity" evidence="12">
    <location>
        <begin position="23"/>
        <end position="65"/>
    </location>
</feature>
<dbReference type="GO" id="GO:0005634">
    <property type="term" value="C:nucleus"/>
    <property type="evidence" value="ECO:0007669"/>
    <property type="project" value="UniProtKB-SubCell"/>
</dbReference>
<evidence type="ECO:0000256" key="7">
    <source>
        <dbReference type="ARBA" id="ARBA00022853"/>
    </source>
</evidence>
<comment type="caution">
    <text evidence="14">The sequence shown here is derived from an EMBL/GenBank/DDBJ whole genome shotgun (WGS) entry which is preliminary data.</text>
</comment>
<sequence length="579" mass="64395">MGLLRLSVTVFPSCTSPNDASHRSSMTSSSSPPDHPTRPYQESPHSSPSLASSPLSSSSSSSDSSSSRKRKSLEAASDIPRDQKRARSVKPKHKPRKRASPDSDDDWGSNSGDALSLPPIYRSRSTSSVQCTAEKTRNCTIKADGDPAKTSHVSSLNAVKDLMRTYKAYFSNPQDPEDYSWKPHPIHPPTGELEYPNNDACEEFILLEPKDKDHYNPIMDLERSLYTIVDCYMSPAQQAIFGTLPSDYYSDTHSKRPPPPPTPYPEGPYGNLLRFLQRAMHIRDGPLFSTTLHKINCLIRELKYPSLLRPNLLGDVFLPTPSNELKTAVSSWSNVPKNVLLRVVEENYQRSVGPHVQSLKQYEAFSSTVYGELMPGLVYDILANTNLDQNSLFIDLGSGVGNILVQASLQTGCRSYGIELMPAPAGVARNMVQHFATRCRMWGVSLGDIEVEEGDMLESPRVDELLKEADVVLVDNKVFDERLNEAIRAKFLDLKEGAIVVSLKPFVNAVNARVTERNVDDMSAIFDVQEKLYRSGDVSWGPGGGSYYVHRVDRTGYADVRSRFESSRISVGRRSRTSR</sequence>
<name>A0A9P7W232_9AGAR</name>
<organism evidence="14 15">
    <name type="scientific">Guyanagaster necrorhizus</name>
    <dbReference type="NCBI Taxonomy" id="856835"/>
    <lineage>
        <taxon>Eukaryota</taxon>
        <taxon>Fungi</taxon>
        <taxon>Dikarya</taxon>
        <taxon>Basidiomycota</taxon>
        <taxon>Agaricomycotina</taxon>
        <taxon>Agaricomycetes</taxon>
        <taxon>Agaricomycetidae</taxon>
        <taxon>Agaricales</taxon>
        <taxon>Marasmiineae</taxon>
        <taxon>Physalacriaceae</taxon>
        <taxon>Guyanagaster</taxon>
    </lineage>
</organism>
<dbReference type="FunFam" id="3.40.50.150:FF:000033">
    <property type="entry name" value="Histone-lysine N-methyltransferase, H3 lysine-79 specific"/>
    <property type="match status" value="1"/>
</dbReference>
<protein>
    <recommendedName>
        <fullName evidence="3 11">Histone-lysine N-methyltransferase, H3 lysine-79 specific</fullName>
        <ecNumber evidence="2 11">2.1.1.360</ecNumber>
    </recommendedName>
    <alternativeName>
        <fullName evidence="9 11">Histone H3-K79 methyltransferase</fullName>
    </alternativeName>
</protein>
<evidence type="ECO:0000313" key="14">
    <source>
        <dbReference type="EMBL" id="KAG7450747.1"/>
    </source>
</evidence>
<dbReference type="GO" id="GO:0140956">
    <property type="term" value="F:histone H3K79 trimethyltransferase activity"/>
    <property type="evidence" value="ECO:0007669"/>
    <property type="project" value="UniProtKB-EC"/>
</dbReference>
<comment type="similarity">
    <text evidence="11">Belongs to the class I-like SAM-binding methyltransferase superfamily. DOT1 family.</text>
</comment>
<keyword evidence="8 11" id="KW-0539">Nucleus</keyword>
<dbReference type="Proteomes" id="UP000812287">
    <property type="component" value="Unassembled WGS sequence"/>
</dbReference>
<keyword evidence="5 11" id="KW-0808">Transferase</keyword>
<feature type="region of interest" description="Disordered" evidence="12">
    <location>
        <begin position="1"/>
        <end position="132"/>
    </location>
</feature>
<dbReference type="InterPro" id="IPR025789">
    <property type="entry name" value="DOT1_dom"/>
</dbReference>
<dbReference type="RefSeq" id="XP_043044247.1">
    <property type="nucleotide sequence ID" value="XM_043188650.1"/>
</dbReference>
<keyword evidence="15" id="KW-1185">Reference proteome</keyword>
<dbReference type="CDD" id="cd02440">
    <property type="entry name" value="AdoMet_MTases"/>
    <property type="match status" value="1"/>
</dbReference>
<evidence type="ECO:0000259" key="13">
    <source>
        <dbReference type="PROSITE" id="PS51569"/>
    </source>
</evidence>
<accession>A0A9P7W232</accession>
<dbReference type="OrthoDB" id="443402at2759"/>
<dbReference type="EC" id="2.1.1.360" evidence="2 11"/>
<dbReference type="GO" id="GO:0006281">
    <property type="term" value="P:DNA repair"/>
    <property type="evidence" value="ECO:0007669"/>
    <property type="project" value="TreeGrafter"/>
</dbReference>
<evidence type="ECO:0000256" key="11">
    <source>
        <dbReference type="RuleBase" id="RU271113"/>
    </source>
</evidence>
<dbReference type="SUPFAM" id="SSF53335">
    <property type="entry name" value="S-adenosyl-L-methionine-dependent methyltransferases"/>
    <property type="match status" value="1"/>
</dbReference>
<evidence type="ECO:0000256" key="12">
    <source>
        <dbReference type="SAM" id="MobiDB-lite"/>
    </source>
</evidence>
<feature type="compositionally biased region" description="Basic residues" evidence="12">
    <location>
        <begin position="86"/>
        <end position="98"/>
    </location>
</feature>
<feature type="compositionally biased region" description="Polar residues" evidence="12">
    <location>
        <begin position="10"/>
        <end position="19"/>
    </location>
</feature>
<keyword evidence="4 11" id="KW-0489">Methyltransferase</keyword>
<comment type="miscellaneous">
    <text evidence="11">In contrast to other lysine histone methyltransferases, it does not contain a SET domain, suggesting the existence of another mechanism for methylation of lysine residues of histones.</text>
</comment>
<comment type="catalytic activity">
    <reaction evidence="10 11">
        <text>L-lysyl(79)-[histone H3] + 3 S-adenosyl-L-methionine = N(6),N(6),N(6)-trimethyl-L-lysyl(79)-[histone H3] + 3 S-adenosyl-L-homocysteine + 3 H(+)</text>
        <dbReference type="Rhea" id="RHEA:60328"/>
        <dbReference type="Rhea" id="RHEA-COMP:15549"/>
        <dbReference type="Rhea" id="RHEA-COMP:15552"/>
        <dbReference type="ChEBI" id="CHEBI:15378"/>
        <dbReference type="ChEBI" id="CHEBI:29969"/>
        <dbReference type="ChEBI" id="CHEBI:57856"/>
        <dbReference type="ChEBI" id="CHEBI:59789"/>
        <dbReference type="ChEBI" id="CHEBI:61961"/>
        <dbReference type="EC" id="2.1.1.360"/>
    </reaction>
</comment>
<proteinExistence type="inferred from homology"/>
<comment type="activity regulation">
    <text evidence="11">Ubiquitination of histone H2B to form H2BK123ub1 is required for efficient DOT1 methyltransferase activity on histone H3.</text>
</comment>
<keyword evidence="7 11" id="KW-0156">Chromatin regulator</keyword>
<dbReference type="PANTHER" id="PTHR21451:SF0">
    <property type="entry name" value="HISTONE-LYSINE N-METHYLTRANSFERASE, H3 LYSINE-79 SPECIFIC"/>
    <property type="match status" value="1"/>
</dbReference>
<evidence type="ECO:0000256" key="6">
    <source>
        <dbReference type="ARBA" id="ARBA00022691"/>
    </source>
</evidence>
<dbReference type="GO" id="GO:0032259">
    <property type="term" value="P:methylation"/>
    <property type="evidence" value="ECO:0007669"/>
    <property type="project" value="UniProtKB-KW"/>
</dbReference>
<dbReference type="Gene3D" id="3.40.50.150">
    <property type="entry name" value="Vaccinia Virus protein VP39"/>
    <property type="match status" value="1"/>
</dbReference>
<keyword evidence="6 11" id="KW-0949">S-adenosyl-L-methionine</keyword>
<dbReference type="InterPro" id="IPR030445">
    <property type="entry name" value="H3-K79_meTrfase"/>
</dbReference>
<dbReference type="GeneID" id="66110947"/>
<evidence type="ECO:0000256" key="10">
    <source>
        <dbReference type="ARBA" id="ARBA00047770"/>
    </source>
</evidence>
<gene>
    <name evidence="14" type="ORF">BT62DRAFT_962580</name>
</gene>
<evidence type="ECO:0000256" key="4">
    <source>
        <dbReference type="ARBA" id="ARBA00022603"/>
    </source>
</evidence>
<dbReference type="Pfam" id="PF08123">
    <property type="entry name" value="DOT1"/>
    <property type="match status" value="1"/>
</dbReference>
<dbReference type="PROSITE" id="PS51569">
    <property type="entry name" value="DOT1"/>
    <property type="match status" value="1"/>
</dbReference>
<dbReference type="PANTHER" id="PTHR21451">
    <property type="entry name" value="HISTONE H3 METHYLTRANSFERASE"/>
    <property type="match status" value="1"/>
</dbReference>
<evidence type="ECO:0000256" key="8">
    <source>
        <dbReference type="ARBA" id="ARBA00023242"/>
    </source>
</evidence>